<evidence type="ECO:0000313" key="4">
    <source>
        <dbReference type="Proteomes" id="UP001218188"/>
    </source>
</evidence>
<feature type="transmembrane region" description="Helical" evidence="2">
    <location>
        <begin position="12"/>
        <end position="31"/>
    </location>
</feature>
<feature type="transmembrane region" description="Helical" evidence="2">
    <location>
        <begin position="166"/>
        <end position="190"/>
    </location>
</feature>
<evidence type="ECO:0000256" key="2">
    <source>
        <dbReference type="SAM" id="Phobius"/>
    </source>
</evidence>
<gene>
    <name evidence="3" type="ORF">C8F04DRAFT_946796</name>
</gene>
<feature type="transmembrane region" description="Helical" evidence="2">
    <location>
        <begin position="52"/>
        <end position="74"/>
    </location>
</feature>
<dbReference type="PANTHER" id="PTHR38848:SF3">
    <property type="entry name" value="G-PROTEIN COUPLED RECEPTORS FAMILY 3 PROFILE DOMAIN-CONTAINING PROTEIN"/>
    <property type="match status" value="1"/>
</dbReference>
<feature type="transmembrane region" description="Helical" evidence="2">
    <location>
        <begin position="86"/>
        <end position="105"/>
    </location>
</feature>
<feature type="region of interest" description="Disordered" evidence="1">
    <location>
        <begin position="266"/>
        <end position="285"/>
    </location>
</feature>
<keyword evidence="2" id="KW-0472">Membrane</keyword>
<feature type="transmembrane region" description="Helical" evidence="2">
    <location>
        <begin position="202"/>
        <end position="226"/>
    </location>
</feature>
<comment type="caution">
    <text evidence="3">The sequence shown here is derived from an EMBL/GenBank/DDBJ whole genome shotgun (WGS) entry which is preliminary data.</text>
</comment>
<feature type="region of interest" description="Disordered" evidence="1">
    <location>
        <begin position="338"/>
        <end position="363"/>
    </location>
</feature>
<accession>A0AAD6X7G2</accession>
<feature type="transmembrane region" description="Helical" evidence="2">
    <location>
        <begin position="125"/>
        <end position="146"/>
    </location>
</feature>
<protein>
    <submittedName>
        <fullName evidence="3">Uncharacterized protein</fullName>
    </submittedName>
</protein>
<sequence>MAVSLFPSSGIQALIAAIQLLGVTILTFFFSRRVLGEPGSGQTLATLTWPRVCTLLVFIDSYLFVFTSGILIFGVGLQMNKTACAAGIYICVLFYSSSKVLIYAFLTEKVYIVWDTGRPRFRSPVFLVCMATVCLYAAVIIIMIIGRVEQFRPGDGACVIGLKPTASIPLLTYDLFINVLLTTLFMWPLFRSKHSTARLRHVATRTLVAAGMALTTSTINISVLTIMKGRQLGWLCLACCGVDVVCNAAALFWVTVATPTTTVSGNRGLSDSRNNSGNVVSLSNPPSTPARAIFGMKVDTMKPSNSFKMGNLSPTSKEFQVSTLTAASYPAEMKIHVTTEHEVSKSPPSPKLSATSKTSSDVQ</sequence>
<dbReference type="Proteomes" id="UP001218188">
    <property type="component" value="Unassembled WGS sequence"/>
</dbReference>
<feature type="transmembrane region" description="Helical" evidence="2">
    <location>
        <begin position="232"/>
        <end position="254"/>
    </location>
</feature>
<feature type="compositionally biased region" description="Polar residues" evidence="1">
    <location>
        <begin position="352"/>
        <end position="363"/>
    </location>
</feature>
<reference evidence="3" key="1">
    <citation type="submission" date="2023-03" db="EMBL/GenBank/DDBJ databases">
        <title>Massive genome expansion in bonnet fungi (Mycena s.s.) driven by repeated elements and novel gene families across ecological guilds.</title>
        <authorList>
            <consortium name="Lawrence Berkeley National Laboratory"/>
            <person name="Harder C.B."/>
            <person name="Miyauchi S."/>
            <person name="Viragh M."/>
            <person name="Kuo A."/>
            <person name="Thoen E."/>
            <person name="Andreopoulos B."/>
            <person name="Lu D."/>
            <person name="Skrede I."/>
            <person name="Drula E."/>
            <person name="Henrissat B."/>
            <person name="Morin E."/>
            <person name="Kohler A."/>
            <person name="Barry K."/>
            <person name="LaButti K."/>
            <person name="Morin E."/>
            <person name="Salamov A."/>
            <person name="Lipzen A."/>
            <person name="Mereny Z."/>
            <person name="Hegedus B."/>
            <person name="Baldrian P."/>
            <person name="Stursova M."/>
            <person name="Weitz H."/>
            <person name="Taylor A."/>
            <person name="Grigoriev I.V."/>
            <person name="Nagy L.G."/>
            <person name="Martin F."/>
            <person name="Kauserud H."/>
        </authorList>
    </citation>
    <scope>NUCLEOTIDE SEQUENCE</scope>
    <source>
        <strain evidence="3">CBHHK200</strain>
    </source>
</reference>
<evidence type="ECO:0000313" key="3">
    <source>
        <dbReference type="EMBL" id="KAJ7041843.1"/>
    </source>
</evidence>
<organism evidence="3 4">
    <name type="scientific">Mycena alexandri</name>
    <dbReference type="NCBI Taxonomy" id="1745969"/>
    <lineage>
        <taxon>Eukaryota</taxon>
        <taxon>Fungi</taxon>
        <taxon>Dikarya</taxon>
        <taxon>Basidiomycota</taxon>
        <taxon>Agaricomycotina</taxon>
        <taxon>Agaricomycetes</taxon>
        <taxon>Agaricomycetidae</taxon>
        <taxon>Agaricales</taxon>
        <taxon>Marasmiineae</taxon>
        <taxon>Mycenaceae</taxon>
        <taxon>Mycena</taxon>
    </lineage>
</organism>
<keyword evidence="2" id="KW-1133">Transmembrane helix</keyword>
<proteinExistence type="predicted"/>
<dbReference type="EMBL" id="JARJCM010000015">
    <property type="protein sequence ID" value="KAJ7041843.1"/>
    <property type="molecule type" value="Genomic_DNA"/>
</dbReference>
<name>A0AAD6X7G2_9AGAR</name>
<dbReference type="AlphaFoldDB" id="A0AAD6X7G2"/>
<keyword evidence="4" id="KW-1185">Reference proteome</keyword>
<dbReference type="PANTHER" id="PTHR38848">
    <property type="entry name" value="G-PROTEIN COUPLED RECEPTORS FAMILY 3 PROFILE DOMAIN-CONTAINING PROTEIN"/>
    <property type="match status" value="1"/>
</dbReference>
<evidence type="ECO:0000256" key="1">
    <source>
        <dbReference type="SAM" id="MobiDB-lite"/>
    </source>
</evidence>
<keyword evidence="2" id="KW-0812">Transmembrane</keyword>